<evidence type="ECO:0000256" key="1">
    <source>
        <dbReference type="SAM" id="MobiDB-lite"/>
    </source>
</evidence>
<dbReference type="EMBL" id="JAHKSW010000022">
    <property type="protein sequence ID" value="KAG7318279.1"/>
    <property type="molecule type" value="Genomic_DNA"/>
</dbReference>
<reference evidence="2 3" key="1">
    <citation type="submission" date="2021-06" db="EMBL/GenBank/DDBJ databases">
        <title>Chromosome-level genome assembly of the red-tail catfish (Hemibagrus wyckioides).</title>
        <authorList>
            <person name="Shao F."/>
        </authorList>
    </citation>
    <scope>NUCLEOTIDE SEQUENCE [LARGE SCALE GENOMIC DNA]</scope>
    <source>
        <strain evidence="2">EC202008001</strain>
        <tissue evidence="2">Blood</tissue>
    </source>
</reference>
<proteinExistence type="predicted"/>
<dbReference type="Proteomes" id="UP000824219">
    <property type="component" value="Linkage Group LG22"/>
</dbReference>
<feature type="region of interest" description="Disordered" evidence="1">
    <location>
        <begin position="22"/>
        <end position="44"/>
    </location>
</feature>
<comment type="caution">
    <text evidence="2">The sequence shown here is derived from an EMBL/GenBank/DDBJ whole genome shotgun (WGS) entry which is preliminary data.</text>
</comment>
<accession>A0A9D3N9B8</accession>
<evidence type="ECO:0000313" key="3">
    <source>
        <dbReference type="Proteomes" id="UP000824219"/>
    </source>
</evidence>
<protein>
    <submittedName>
        <fullName evidence="2">Uncharacterized protein</fullName>
    </submittedName>
</protein>
<keyword evidence="3" id="KW-1185">Reference proteome</keyword>
<gene>
    <name evidence="2" type="ORF">KOW79_018034</name>
</gene>
<feature type="compositionally biased region" description="Polar residues" evidence="1">
    <location>
        <begin position="27"/>
        <end position="41"/>
    </location>
</feature>
<evidence type="ECO:0000313" key="2">
    <source>
        <dbReference type="EMBL" id="KAG7318279.1"/>
    </source>
</evidence>
<organism evidence="2 3">
    <name type="scientific">Hemibagrus wyckioides</name>
    <dbReference type="NCBI Taxonomy" id="337641"/>
    <lineage>
        <taxon>Eukaryota</taxon>
        <taxon>Metazoa</taxon>
        <taxon>Chordata</taxon>
        <taxon>Craniata</taxon>
        <taxon>Vertebrata</taxon>
        <taxon>Euteleostomi</taxon>
        <taxon>Actinopterygii</taxon>
        <taxon>Neopterygii</taxon>
        <taxon>Teleostei</taxon>
        <taxon>Ostariophysi</taxon>
        <taxon>Siluriformes</taxon>
        <taxon>Bagridae</taxon>
        <taxon>Hemibagrus</taxon>
    </lineage>
</organism>
<dbReference type="AlphaFoldDB" id="A0A9D3N9B8"/>
<sequence length="75" mass="8740">MGSVILATTERNKRDRYIHQKRYAEQGSDNNTAPQIPVTQASDEEPQPLMFSHWAHCRHLKWKQMLDYRGVGDLS</sequence>
<name>A0A9D3N9B8_9TELE</name>